<keyword evidence="1" id="KW-1133">Transmembrane helix</keyword>
<evidence type="ECO:0000313" key="2">
    <source>
        <dbReference type="EMBL" id="RII41102.1"/>
    </source>
</evidence>
<accession>A0A399JAP9</accession>
<feature type="transmembrane region" description="Helical" evidence="1">
    <location>
        <begin position="14"/>
        <end position="32"/>
    </location>
</feature>
<feature type="transmembrane region" description="Helical" evidence="1">
    <location>
        <begin position="127"/>
        <end position="146"/>
    </location>
</feature>
<evidence type="ECO:0000313" key="3">
    <source>
        <dbReference type="Proteomes" id="UP000265419"/>
    </source>
</evidence>
<sequence length="190" mass="19507">MSSTDLARVLAKPTLYRGVVAILFALVGIFYVQGTPAVALSLSLGLWMLLTALFMWPVARLAGLPSAMRTGVTGAVLAWAVAGVAALFLRDPAGLAVMGAFGLGLGGLCELIPGIKHRVIGRPTRDMIISGGIGVLGAIILVWVALGMGNKIDVHSIFGTLAMIVALLGAHLIIAGLGYRHDAREAAGAA</sequence>
<feature type="transmembrane region" description="Helical" evidence="1">
    <location>
        <begin position="71"/>
        <end position="89"/>
    </location>
</feature>
<dbReference type="EMBL" id="QQXK01000037">
    <property type="protein sequence ID" value="RII41102.1"/>
    <property type="molecule type" value="Genomic_DNA"/>
</dbReference>
<feature type="transmembrane region" description="Helical" evidence="1">
    <location>
        <begin position="158"/>
        <end position="179"/>
    </location>
</feature>
<feature type="transmembrane region" description="Helical" evidence="1">
    <location>
        <begin position="95"/>
        <end position="115"/>
    </location>
</feature>
<name>A0A399JAP9_9MICC</name>
<comment type="caution">
    <text evidence="2">The sequence shown here is derived from an EMBL/GenBank/DDBJ whole genome shotgun (WGS) entry which is preliminary data.</text>
</comment>
<keyword evidence="3" id="KW-1185">Reference proteome</keyword>
<dbReference type="AlphaFoldDB" id="A0A399JAP9"/>
<organism evidence="2 3">
    <name type="scientific">Galactobacter valiniphilus</name>
    <dbReference type="NCBI Taxonomy" id="2676122"/>
    <lineage>
        <taxon>Bacteria</taxon>
        <taxon>Bacillati</taxon>
        <taxon>Actinomycetota</taxon>
        <taxon>Actinomycetes</taxon>
        <taxon>Micrococcales</taxon>
        <taxon>Micrococcaceae</taxon>
        <taxon>Galactobacter</taxon>
    </lineage>
</organism>
<reference evidence="2 3" key="1">
    <citation type="submission" date="2018-07" db="EMBL/GenBank/DDBJ databases">
        <title>Arthrobacter sp. nov., isolated from raw cow's milk with high bacterial count.</title>
        <authorList>
            <person name="Hahne J."/>
            <person name="Isele D."/>
            <person name="Lipski A."/>
        </authorList>
    </citation>
    <scope>NUCLEOTIDE SEQUENCE [LARGE SCALE GENOMIC DNA]</scope>
    <source>
        <strain evidence="2 3">JZ R-35</strain>
    </source>
</reference>
<keyword evidence="1" id="KW-0812">Transmembrane</keyword>
<gene>
    <name evidence="2" type="ORF">DWB68_14510</name>
</gene>
<evidence type="ECO:0000256" key="1">
    <source>
        <dbReference type="SAM" id="Phobius"/>
    </source>
</evidence>
<proteinExistence type="predicted"/>
<dbReference type="Proteomes" id="UP000265419">
    <property type="component" value="Unassembled WGS sequence"/>
</dbReference>
<protein>
    <submittedName>
        <fullName evidence="2">Uncharacterized protein</fullName>
    </submittedName>
</protein>
<keyword evidence="1" id="KW-0472">Membrane</keyword>
<feature type="transmembrane region" description="Helical" evidence="1">
    <location>
        <begin position="38"/>
        <end position="59"/>
    </location>
</feature>